<dbReference type="Gene3D" id="3.30.70.260">
    <property type="match status" value="1"/>
</dbReference>
<dbReference type="FunFam" id="3.30.360.10:FF:000005">
    <property type="entry name" value="Homoserine dehydrogenase"/>
    <property type="match status" value="1"/>
</dbReference>
<dbReference type="InterPro" id="IPR036291">
    <property type="entry name" value="NAD(P)-bd_dom_sf"/>
</dbReference>
<dbReference type="Pfam" id="PF03447">
    <property type="entry name" value="NAD_binding_3"/>
    <property type="match status" value="1"/>
</dbReference>
<sequence>MLKKQINIAIVGLGTVGKAVLRLIMAQQSNILNRSGIDITIKHLCVRTSPQNMDASIQPLLRDSYEEVLKDPNLDCIVELVGGIDTAFHIIKTAIEQGKHVVTANKALLALRGEELFSLARKNNVCIGFEASCAGGIPIVRSLIDGLLANSIRGIFAILNGTCNYILTQMATQRSSYKHALLRAQKDGVAESDPSLDTSGMDAAHKIAILSSLAFGLKVDFSSIFIKGLENIELVDIQNGEKLGYVLKLVSAAYEVDTGITLWVRPVFLTQTHALSWVHDTFNAISVYGDINGHTLYYGRGAGGNPTASAVVSDIISIAIGTLSAFFQHTRNWQDLNTRIDQIHVRKTAHRFYLRLSVFDTPGVLTRITYILSKQDISIASVLQKEKSEHSFTRSTNIIITTHHTKEESLVQAIKEIDQEDFIQRKTISLAILDEFPEFPPH</sequence>
<evidence type="ECO:0000256" key="4">
    <source>
        <dbReference type="ARBA" id="ARBA00013213"/>
    </source>
</evidence>
<dbReference type="GO" id="GO:0050661">
    <property type="term" value="F:NADP binding"/>
    <property type="evidence" value="ECO:0007669"/>
    <property type="project" value="InterPro"/>
</dbReference>
<accession>A0AAD9MRK0</accession>
<dbReference type="EC" id="1.1.1.3" evidence="4"/>
<reference evidence="11" key="1">
    <citation type="journal article" date="2023" name="Mol. Biol. Evol.">
        <title>Third-Generation Sequencing Reveals the Adaptive Role of the Epigenome in Three Deep-Sea Polychaetes.</title>
        <authorList>
            <person name="Perez M."/>
            <person name="Aroh O."/>
            <person name="Sun Y."/>
            <person name="Lan Y."/>
            <person name="Juniper S.K."/>
            <person name="Young C.R."/>
            <person name="Angers B."/>
            <person name="Qian P.Y."/>
        </authorList>
    </citation>
    <scope>NUCLEOTIDE SEQUENCE</scope>
    <source>
        <strain evidence="11">P08H-3</strain>
    </source>
</reference>
<comment type="pathway">
    <text evidence="1">Amino-acid biosynthesis; L-threonine biosynthesis; L-threonine from L-aspartate: step 3/5.</text>
</comment>
<dbReference type="PANTHER" id="PTHR43331">
    <property type="entry name" value="HOMOSERINE DEHYDROGENASE"/>
    <property type="match status" value="1"/>
</dbReference>
<dbReference type="CDD" id="cd04881">
    <property type="entry name" value="ACT_HSDH-Hom"/>
    <property type="match status" value="1"/>
</dbReference>
<comment type="similarity">
    <text evidence="3">Belongs to the homoserine dehydrogenase family.</text>
</comment>
<gene>
    <name evidence="11" type="ORF">LSH36_1091g00215</name>
</gene>
<proteinExistence type="inferred from homology"/>
<dbReference type="Gene3D" id="3.40.50.720">
    <property type="entry name" value="NAD(P)-binding Rossmann-like Domain"/>
    <property type="match status" value="1"/>
</dbReference>
<dbReference type="PIRSF" id="PIRSF000098">
    <property type="entry name" value="Homoser_dehydrog"/>
    <property type="match status" value="1"/>
</dbReference>
<name>A0AAD9MRK0_9ANNE</name>
<dbReference type="InterPro" id="IPR005106">
    <property type="entry name" value="Asp/hSer_DH_NAD-bd"/>
</dbReference>
<dbReference type="InterPro" id="IPR016204">
    <property type="entry name" value="HDH"/>
</dbReference>
<keyword evidence="9" id="KW-0486">Methionine biosynthesis</keyword>
<evidence type="ECO:0000256" key="1">
    <source>
        <dbReference type="ARBA" id="ARBA00005056"/>
    </source>
</evidence>
<dbReference type="GO" id="GO:0009088">
    <property type="term" value="P:threonine biosynthetic process"/>
    <property type="evidence" value="ECO:0007669"/>
    <property type="project" value="UniProtKB-KW"/>
</dbReference>
<evidence type="ECO:0000256" key="6">
    <source>
        <dbReference type="ARBA" id="ARBA00022605"/>
    </source>
</evidence>
<dbReference type="NCBIfam" id="NF004976">
    <property type="entry name" value="PRK06349.1"/>
    <property type="match status" value="1"/>
</dbReference>
<evidence type="ECO:0000256" key="5">
    <source>
        <dbReference type="ARBA" id="ARBA00013376"/>
    </source>
</evidence>
<organism evidence="11 12">
    <name type="scientific">Paralvinella palmiformis</name>
    <dbReference type="NCBI Taxonomy" id="53620"/>
    <lineage>
        <taxon>Eukaryota</taxon>
        <taxon>Metazoa</taxon>
        <taxon>Spiralia</taxon>
        <taxon>Lophotrochozoa</taxon>
        <taxon>Annelida</taxon>
        <taxon>Polychaeta</taxon>
        <taxon>Sedentaria</taxon>
        <taxon>Canalipalpata</taxon>
        <taxon>Terebellida</taxon>
        <taxon>Terebelliformia</taxon>
        <taxon>Alvinellidae</taxon>
        <taxon>Paralvinella</taxon>
    </lineage>
</organism>
<dbReference type="SUPFAM" id="SSF51735">
    <property type="entry name" value="NAD(P)-binding Rossmann-fold domains"/>
    <property type="match status" value="1"/>
</dbReference>
<dbReference type="EMBL" id="JAODUP010001091">
    <property type="protein sequence ID" value="KAK2141503.1"/>
    <property type="molecule type" value="Genomic_DNA"/>
</dbReference>
<evidence type="ECO:0000313" key="12">
    <source>
        <dbReference type="Proteomes" id="UP001208570"/>
    </source>
</evidence>
<dbReference type="Pfam" id="PF00742">
    <property type="entry name" value="Homoserine_dh"/>
    <property type="match status" value="1"/>
</dbReference>
<evidence type="ECO:0000256" key="7">
    <source>
        <dbReference type="ARBA" id="ARBA00022697"/>
    </source>
</evidence>
<feature type="domain" description="ACT" evidence="10">
    <location>
        <begin position="353"/>
        <end position="428"/>
    </location>
</feature>
<dbReference type="InterPro" id="IPR001342">
    <property type="entry name" value="HDH_cat"/>
</dbReference>
<dbReference type="GO" id="GO:0009086">
    <property type="term" value="P:methionine biosynthetic process"/>
    <property type="evidence" value="ECO:0007669"/>
    <property type="project" value="UniProtKB-KW"/>
</dbReference>
<keyword evidence="7" id="KW-0791">Threonine biosynthesis</keyword>
<comment type="caution">
    <text evidence="11">The sequence shown here is derived from an EMBL/GenBank/DDBJ whole genome shotgun (WGS) entry which is preliminary data.</text>
</comment>
<evidence type="ECO:0000256" key="2">
    <source>
        <dbReference type="ARBA" id="ARBA00005062"/>
    </source>
</evidence>
<dbReference type="PROSITE" id="PS51671">
    <property type="entry name" value="ACT"/>
    <property type="match status" value="1"/>
</dbReference>
<evidence type="ECO:0000259" key="10">
    <source>
        <dbReference type="PROSITE" id="PS51671"/>
    </source>
</evidence>
<keyword evidence="8" id="KW-0560">Oxidoreductase</keyword>
<keyword evidence="6" id="KW-0028">Amino-acid biosynthesis</keyword>
<keyword evidence="12" id="KW-1185">Reference proteome</keyword>
<dbReference type="AlphaFoldDB" id="A0AAD9MRK0"/>
<dbReference type="InterPro" id="IPR045865">
    <property type="entry name" value="ACT-like_dom_sf"/>
</dbReference>
<evidence type="ECO:0000256" key="9">
    <source>
        <dbReference type="ARBA" id="ARBA00023167"/>
    </source>
</evidence>
<dbReference type="Gene3D" id="3.30.360.10">
    <property type="entry name" value="Dihydrodipicolinate Reductase, domain 2"/>
    <property type="match status" value="1"/>
</dbReference>
<evidence type="ECO:0000313" key="11">
    <source>
        <dbReference type="EMBL" id="KAK2141503.1"/>
    </source>
</evidence>
<dbReference type="Proteomes" id="UP001208570">
    <property type="component" value="Unassembled WGS sequence"/>
</dbReference>
<dbReference type="InterPro" id="IPR002912">
    <property type="entry name" value="ACT_dom"/>
</dbReference>
<evidence type="ECO:0000256" key="8">
    <source>
        <dbReference type="ARBA" id="ARBA00023002"/>
    </source>
</evidence>
<dbReference type="SUPFAM" id="SSF55347">
    <property type="entry name" value="Glyceraldehyde-3-phosphate dehydrogenase-like, C-terminal domain"/>
    <property type="match status" value="1"/>
</dbReference>
<protein>
    <recommendedName>
        <fullName evidence="5">Homoserine dehydrogenase</fullName>
        <ecNumber evidence="4">1.1.1.3</ecNumber>
    </recommendedName>
</protein>
<dbReference type="Pfam" id="PF01842">
    <property type="entry name" value="ACT"/>
    <property type="match status" value="1"/>
</dbReference>
<evidence type="ECO:0000256" key="3">
    <source>
        <dbReference type="ARBA" id="ARBA00006753"/>
    </source>
</evidence>
<dbReference type="SUPFAM" id="SSF55021">
    <property type="entry name" value="ACT-like"/>
    <property type="match status" value="1"/>
</dbReference>
<dbReference type="GO" id="GO:0004412">
    <property type="term" value="F:homoserine dehydrogenase activity"/>
    <property type="evidence" value="ECO:0007669"/>
    <property type="project" value="UniProtKB-EC"/>
</dbReference>
<dbReference type="PANTHER" id="PTHR43331:SF1">
    <property type="entry name" value="HOMOSERINE DEHYDROGENASE"/>
    <property type="match status" value="1"/>
</dbReference>
<comment type="pathway">
    <text evidence="2">Amino-acid biosynthesis; L-methionine biosynthesis via de novo pathway; L-homoserine from L-aspartate: step 3/3.</text>
</comment>